<organism evidence="2 3">
    <name type="scientific">Nocardia goodfellowii</name>
    <dbReference type="NCBI Taxonomy" id="882446"/>
    <lineage>
        <taxon>Bacteria</taxon>
        <taxon>Bacillati</taxon>
        <taxon>Actinomycetota</taxon>
        <taxon>Actinomycetes</taxon>
        <taxon>Mycobacteriales</taxon>
        <taxon>Nocardiaceae</taxon>
        <taxon>Nocardia</taxon>
    </lineage>
</organism>
<evidence type="ECO:0000313" key="3">
    <source>
        <dbReference type="Proteomes" id="UP001519325"/>
    </source>
</evidence>
<dbReference type="InterPro" id="IPR011335">
    <property type="entry name" value="Restrct_endonuc-II-like"/>
</dbReference>
<comment type="caution">
    <text evidence="2">The sequence shown here is derived from an EMBL/GenBank/DDBJ whole genome shotgun (WGS) entry which is preliminary data.</text>
</comment>
<dbReference type="RefSeq" id="WP_209892132.1">
    <property type="nucleotide sequence ID" value="NZ_JAGGMR010000001.1"/>
</dbReference>
<gene>
    <name evidence="2" type="ORF">BJ987_003979</name>
</gene>
<proteinExistence type="predicted"/>
<evidence type="ECO:0000259" key="1">
    <source>
        <dbReference type="Pfam" id="PF05685"/>
    </source>
</evidence>
<reference evidence="2 3" key="1">
    <citation type="submission" date="2021-03" db="EMBL/GenBank/DDBJ databases">
        <title>Sequencing the genomes of 1000 actinobacteria strains.</title>
        <authorList>
            <person name="Klenk H.-P."/>
        </authorList>
    </citation>
    <scope>NUCLEOTIDE SEQUENCE [LARGE SCALE GENOMIC DNA]</scope>
    <source>
        <strain evidence="2 3">DSM 45516</strain>
    </source>
</reference>
<keyword evidence="2" id="KW-0378">Hydrolase</keyword>
<dbReference type="GO" id="GO:0004519">
    <property type="term" value="F:endonuclease activity"/>
    <property type="evidence" value="ECO:0007669"/>
    <property type="project" value="UniProtKB-KW"/>
</dbReference>
<dbReference type="Proteomes" id="UP001519325">
    <property type="component" value="Unassembled WGS sequence"/>
</dbReference>
<dbReference type="Pfam" id="PF05685">
    <property type="entry name" value="Uma2"/>
    <property type="match status" value="1"/>
</dbReference>
<sequence length="191" mass="21041">MSVPAMHPRPGNLRAVAEQIESATGLRVEILGGNLVMSPTPRGKHAGTIRRLRRQLEPRIPQGLAAYENSSIPMPDDEDDYCTPDLIVLPESWDDDDEWLADPADTELAVEVISKSEKARQITDKNGWCAAAGVKMLLVVDPRHGVWTLYTHPKDGVYHGKLDGDYGDAVTLPEPFALELDSGCLPRYGDR</sequence>
<keyword evidence="2" id="KW-0540">Nuclease</keyword>
<dbReference type="PANTHER" id="PTHR35400:SF3">
    <property type="entry name" value="SLL1072 PROTEIN"/>
    <property type="match status" value="1"/>
</dbReference>
<evidence type="ECO:0000313" key="2">
    <source>
        <dbReference type="EMBL" id="MBP2191078.1"/>
    </source>
</evidence>
<accession>A0ABS4QJ49</accession>
<dbReference type="Gene3D" id="3.90.1570.10">
    <property type="entry name" value="tt1808, chain A"/>
    <property type="match status" value="1"/>
</dbReference>
<dbReference type="InterPro" id="IPR012296">
    <property type="entry name" value="Nuclease_put_TT1808"/>
</dbReference>
<name>A0ABS4QJ49_9NOCA</name>
<dbReference type="EMBL" id="JAGGMR010000001">
    <property type="protein sequence ID" value="MBP2191078.1"/>
    <property type="molecule type" value="Genomic_DNA"/>
</dbReference>
<dbReference type="SUPFAM" id="SSF52980">
    <property type="entry name" value="Restriction endonuclease-like"/>
    <property type="match status" value="1"/>
</dbReference>
<protein>
    <submittedName>
        <fullName evidence="2">Uma2 family endonuclease</fullName>
    </submittedName>
</protein>
<dbReference type="InterPro" id="IPR008538">
    <property type="entry name" value="Uma2"/>
</dbReference>
<keyword evidence="3" id="KW-1185">Reference proteome</keyword>
<dbReference type="PANTHER" id="PTHR35400">
    <property type="entry name" value="SLR1083 PROTEIN"/>
    <property type="match status" value="1"/>
</dbReference>
<feature type="domain" description="Putative restriction endonuclease" evidence="1">
    <location>
        <begin position="19"/>
        <end position="179"/>
    </location>
</feature>
<keyword evidence="2" id="KW-0255">Endonuclease</keyword>
<dbReference type="CDD" id="cd06260">
    <property type="entry name" value="DUF820-like"/>
    <property type="match status" value="1"/>
</dbReference>